<dbReference type="AlphaFoldDB" id="A0A1V9Y5J1"/>
<protein>
    <submittedName>
        <fullName evidence="2">Uncharacterized protein</fullName>
    </submittedName>
</protein>
<organism evidence="2 3">
    <name type="scientific">Achlya hypogyna</name>
    <name type="common">Oomycete</name>
    <name type="synonym">Protoachlya hypogyna</name>
    <dbReference type="NCBI Taxonomy" id="1202772"/>
    <lineage>
        <taxon>Eukaryota</taxon>
        <taxon>Sar</taxon>
        <taxon>Stramenopiles</taxon>
        <taxon>Oomycota</taxon>
        <taxon>Saprolegniomycetes</taxon>
        <taxon>Saprolegniales</taxon>
        <taxon>Achlyaceae</taxon>
        <taxon>Achlya</taxon>
    </lineage>
</organism>
<accession>A0A1V9Y5J1</accession>
<gene>
    <name evidence="2" type="ORF">ACHHYP_20841</name>
</gene>
<comment type="caution">
    <text evidence="2">The sequence shown here is derived from an EMBL/GenBank/DDBJ whole genome shotgun (WGS) entry which is preliminary data.</text>
</comment>
<feature type="region of interest" description="Disordered" evidence="1">
    <location>
        <begin position="60"/>
        <end position="84"/>
    </location>
</feature>
<keyword evidence="3" id="KW-1185">Reference proteome</keyword>
<proteinExistence type="predicted"/>
<evidence type="ECO:0000256" key="1">
    <source>
        <dbReference type="SAM" id="MobiDB-lite"/>
    </source>
</evidence>
<dbReference type="Proteomes" id="UP000243579">
    <property type="component" value="Unassembled WGS sequence"/>
</dbReference>
<evidence type="ECO:0000313" key="2">
    <source>
        <dbReference type="EMBL" id="OQR80984.1"/>
    </source>
</evidence>
<dbReference type="EMBL" id="JNBR01002848">
    <property type="protein sequence ID" value="OQR80984.1"/>
    <property type="molecule type" value="Genomic_DNA"/>
</dbReference>
<name>A0A1V9Y5J1_ACHHY</name>
<reference evidence="2 3" key="1">
    <citation type="journal article" date="2014" name="Genome Biol. Evol.">
        <title>The secreted proteins of Achlya hypogyna and Thraustotheca clavata identify the ancestral oomycete secretome and reveal gene acquisitions by horizontal gene transfer.</title>
        <authorList>
            <person name="Misner I."/>
            <person name="Blouin N."/>
            <person name="Leonard G."/>
            <person name="Richards T.A."/>
            <person name="Lane C.E."/>
        </authorList>
    </citation>
    <scope>NUCLEOTIDE SEQUENCE [LARGE SCALE GENOMIC DNA]</scope>
    <source>
        <strain evidence="2 3">ATCC 48635</strain>
    </source>
</reference>
<evidence type="ECO:0000313" key="3">
    <source>
        <dbReference type="Proteomes" id="UP000243579"/>
    </source>
</evidence>
<sequence>MLTPREKMLSVKAHAYFTKEKAEGRAGSHRPVRQRIAERLDFGGTTISLVMADWNRHHDPAFPARDAQGAPIAKPKRGHPRHALDTPFVAGDIRELVRKHHFEGKPVTAAIVRQHLIE</sequence>